<reference evidence="2 3" key="1">
    <citation type="submission" date="2015-08" db="EMBL/GenBank/DDBJ databases">
        <title>The Complete Genome of Citrobacter freundii Myophage Margaery.</title>
        <authorList>
            <person name="Yi D."/>
            <person name="Cadungog J.N."/>
            <person name="Cahill J.L."/>
            <person name="Rasche E.S."/>
            <person name="Everett G.F.K."/>
        </authorList>
    </citation>
    <scope>NUCLEOTIDE SEQUENCE [LARGE SCALE GENOMIC DNA]</scope>
</reference>
<organism evidence="2 3">
    <name type="scientific">Citrobacter phage Margaery</name>
    <dbReference type="NCBI Taxonomy" id="1701810"/>
    <lineage>
        <taxon>Viruses</taxon>
        <taxon>Duplodnaviria</taxon>
        <taxon>Heunggongvirae</taxon>
        <taxon>Uroviricota</taxon>
        <taxon>Caudoviricetes</taxon>
        <taxon>Pantevenvirales</taxon>
        <taxon>Straboviridae</taxon>
        <taxon>Pseudotevenvirus</taxon>
        <taxon>Pseudotevenvirus margaery</taxon>
    </lineage>
</organism>
<dbReference type="GO" id="GO:0140537">
    <property type="term" value="F:transcription regulator activator activity"/>
    <property type="evidence" value="ECO:0007669"/>
    <property type="project" value="UniProtKB-UniRule"/>
</dbReference>
<dbReference type="InterPro" id="IPR042071">
    <property type="entry name" value="Trans_coact_sf"/>
</dbReference>
<dbReference type="KEGG" id="vg:26647235"/>
<dbReference type="Proteomes" id="UP000201970">
    <property type="component" value="Segment"/>
</dbReference>
<dbReference type="GO" id="GO:0019086">
    <property type="term" value="P:late viral transcription"/>
    <property type="evidence" value="ECO:0007669"/>
    <property type="project" value="UniProtKB-UniRule"/>
</dbReference>
<dbReference type="HAMAP" id="MF_04165">
    <property type="entry name" value="T4_TRANSCR_COACT"/>
    <property type="match status" value="1"/>
</dbReference>
<feature type="region of interest" description="Interaction with host RNAP" evidence="1">
    <location>
        <begin position="32"/>
        <end position="62"/>
    </location>
</feature>
<protein>
    <recommendedName>
        <fullName evidence="1">Late transcription coactivator</fullName>
    </recommendedName>
    <alternativeName>
        <fullName evidence="1">RNA polymerase-associated protein Gp33</fullName>
    </alternativeName>
</protein>
<dbReference type="InterPro" id="IPR031836">
    <property type="entry name" value="Trans_coact"/>
</dbReference>
<evidence type="ECO:0000313" key="2">
    <source>
        <dbReference type="EMBL" id="ALF01740.1"/>
    </source>
</evidence>
<dbReference type="Gene3D" id="1.10.10.2850">
    <property type="entry name" value="Phage late-transcription coactivator-like"/>
    <property type="match status" value="1"/>
</dbReference>
<comment type="similarity">
    <text evidence="1">Belongs to the Tevenvirinae late transcription coactivator family.</text>
</comment>
<keyword evidence="3" id="KW-1185">Reference proteome</keyword>
<dbReference type="EMBL" id="KT381880">
    <property type="protein sequence ID" value="ALF01740.1"/>
    <property type="molecule type" value="Genomic_DNA"/>
</dbReference>
<sequence length="83" mass="9240">MSEIGNKTEVGLYIENLVASEGATYMEATLQWMDENSIDYAMLSKTVPKAIIDKISDEAIKNNLLRPSVAKDHATTQTLDDFM</sequence>
<comment type="function">
    <text evidence="1">Activates transcription at late promoters when the sliding clamp is present. Binds to both the host RNA polymerase (RNAP) and the upstream dsDNA.</text>
</comment>
<name>A0A0M4R491_9CAUD</name>
<dbReference type="Pfam" id="PF16805">
    <property type="entry name" value="Trans_coact"/>
    <property type="match status" value="1"/>
</dbReference>
<proteinExistence type="inferred from homology"/>
<comment type="subunit">
    <text evidence="1">Interacts with the beta subunit of host RNAP RpoB (via flap domain). Part of the transcription activation complex containing host RNAP, the viral RNA polymerase sigma-like factor, the coactivator gp33, and the sliding clamp.</text>
</comment>
<gene>
    <name evidence="2" type="ORF">CPT_Margaery51</name>
</gene>
<comment type="domain">
    <text evidence="1">The C-terminus is involved in transcriptional enhancement.</text>
</comment>
<evidence type="ECO:0000313" key="3">
    <source>
        <dbReference type="Proteomes" id="UP000201970"/>
    </source>
</evidence>
<feature type="region of interest" description="Involved in transcriptional enhancement" evidence="1">
    <location>
        <begin position="77"/>
        <end position="83"/>
    </location>
</feature>
<accession>A0A0M4R491</accession>
<evidence type="ECO:0000256" key="1">
    <source>
        <dbReference type="HAMAP-Rule" id="MF_04165"/>
    </source>
</evidence>
<dbReference type="GeneID" id="26647235"/>
<dbReference type="RefSeq" id="YP_009194866.1">
    <property type="nucleotide sequence ID" value="NC_028755.1"/>
</dbReference>
<dbReference type="InterPro" id="IPR046384">
    <property type="entry name" value="LTACT_myovirus"/>
</dbReference>